<feature type="compositionally biased region" description="Low complexity" evidence="5">
    <location>
        <begin position="540"/>
        <end position="555"/>
    </location>
</feature>
<feature type="compositionally biased region" description="Acidic residues" evidence="5">
    <location>
        <begin position="414"/>
        <end position="424"/>
    </location>
</feature>
<gene>
    <name evidence="8" type="ORF">VFH_I266200</name>
</gene>
<evidence type="ECO:0000259" key="6">
    <source>
        <dbReference type="PROSITE" id="PS50003"/>
    </source>
</evidence>
<feature type="coiled-coil region" evidence="4">
    <location>
        <begin position="664"/>
        <end position="698"/>
    </location>
</feature>
<feature type="coiled-coil region" evidence="4">
    <location>
        <begin position="605"/>
        <end position="639"/>
    </location>
</feature>
<dbReference type="FunFam" id="2.30.29.30:FF:000302">
    <property type="entry name" value="Rho GTPase-activating protein 7"/>
    <property type="match status" value="1"/>
</dbReference>
<feature type="region of interest" description="Disordered" evidence="5">
    <location>
        <begin position="454"/>
        <end position="574"/>
    </location>
</feature>
<feature type="domain" description="Rho-GAP" evidence="7">
    <location>
        <begin position="172"/>
        <end position="372"/>
    </location>
</feature>
<evidence type="ECO:0008006" key="10">
    <source>
        <dbReference type="Google" id="ProtNLM"/>
    </source>
</evidence>
<evidence type="ECO:0000256" key="5">
    <source>
        <dbReference type="SAM" id="MobiDB-lite"/>
    </source>
</evidence>
<dbReference type="Gene3D" id="1.10.555.10">
    <property type="entry name" value="Rho GTPase activation protein"/>
    <property type="match status" value="1"/>
</dbReference>
<organism evidence="8 9">
    <name type="scientific">Vicia faba</name>
    <name type="common">Broad bean</name>
    <name type="synonym">Faba vulgaris</name>
    <dbReference type="NCBI Taxonomy" id="3906"/>
    <lineage>
        <taxon>Eukaryota</taxon>
        <taxon>Viridiplantae</taxon>
        <taxon>Streptophyta</taxon>
        <taxon>Embryophyta</taxon>
        <taxon>Tracheophyta</taxon>
        <taxon>Spermatophyta</taxon>
        <taxon>Magnoliopsida</taxon>
        <taxon>eudicotyledons</taxon>
        <taxon>Gunneridae</taxon>
        <taxon>Pentapetalae</taxon>
        <taxon>rosids</taxon>
        <taxon>fabids</taxon>
        <taxon>Fabales</taxon>
        <taxon>Fabaceae</taxon>
        <taxon>Papilionoideae</taxon>
        <taxon>50 kb inversion clade</taxon>
        <taxon>NPAAA clade</taxon>
        <taxon>Hologalegina</taxon>
        <taxon>IRL clade</taxon>
        <taxon>Fabeae</taxon>
        <taxon>Vicia</taxon>
    </lineage>
</organism>
<keyword evidence="9" id="KW-1185">Reference proteome</keyword>
<dbReference type="CDD" id="cd00821">
    <property type="entry name" value="PH"/>
    <property type="match status" value="1"/>
</dbReference>
<feature type="compositionally biased region" description="Polar residues" evidence="5">
    <location>
        <begin position="461"/>
        <end position="472"/>
    </location>
</feature>
<feature type="compositionally biased region" description="Basic and acidic residues" evidence="5">
    <location>
        <begin position="479"/>
        <end position="500"/>
    </location>
</feature>
<evidence type="ECO:0000256" key="3">
    <source>
        <dbReference type="ARBA" id="ARBA00057854"/>
    </source>
</evidence>
<dbReference type="GO" id="GO:0005886">
    <property type="term" value="C:plasma membrane"/>
    <property type="evidence" value="ECO:0007669"/>
    <property type="project" value="UniProtKB-ARBA"/>
</dbReference>
<keyword evidence="1" id="KW-0343">GTPase activation</keyword>
<dbReference type="InterPro" id="IPR001849">
    <property type="entry name" value="PH_domain"/>
</dbReference>
<dbReference type="FunFam" id="1.10.555.10:FF:000052">
    <property type="entry name" value="Rho GTPase-activating protein REN1"/>
    <property type="match status" value="1"/>
</dbReference>
<protein>
    <recommendedName>
        <fullName evidence="10">Rho GTPase-activating protein 7</fullName>
    </recommendedName>
</protein>
<dbReference type="GO" id="GO:0005096">
    <property type="term" value="F:GTPase activator activity"/>
    <property type="evidence" value="ECO:0007669"/>
    <property type="project" value="UniProtKB-KW"/>
</dbReference>
<accession>A0AAV0YMR5</accession>
<dbReference type="InterPro" id="IPR052799">
    <property type="entry name" value="Rho_GAP_Regulators"/>
</dbReference>
<dbReference type="Proteomes" id="UP001157006">
    <property type="component" value="Chromosome 1L"/>
</dbReference>
<evidence type="ECO:0000256" key="1">
    <source>
        <dbReference type="ARBA" id="ARBA00022468"/>
    </source>
</evidence>
<dbReference type="PANTHER" id="PTHR46265">
    <property type="entry name" value="RHO GTPASE-ACTIVATING PROTEIN 7"/>
    <property type="match status" value="1"/>
</dbReference>
<feature type="compositionally biased region" description="Polar residues" evidence="5">
    <location>
        <begin position="776"/>
        <end position="791"/>
    </location>
</feature>
<keyword evidence="2 4" id="KW-0175">Coiled coil</keyword>
<dbReference type="InterPro" id="IPR025757">
    <property type="entry name" value="MIP1_Leuzipper"/>
</dbReference>
<dbReference type="InterPro" id="IPR008936">
    <property type="entry name" value="Rho_GTPase_activation_prot"/>
</dbReference>
<feature type="region of interest" description="Disordered" evidence="5">
    <location>
        <begin position="383"/>
        <end position="440"/>
    </location>
</feature>
<dbReference type="SUPFAM" id="SSF48350">
    <property type="entry name" value="GTPase activation domain, GAP"/>
    <property type="match status" value="1"/>
</dbReference>
<dbReference type="PROSITE" id="PS50003">
    <property type="entry name" value="PH_DOMAIN"/>
    <property type="match status" value="1"/>
</dbReference>
<evidence type="ECO:0000313" key="9">
    <source>
        <dbReference type="Proteomes" id="UP001157006"/>
    </source>
</evidence>
<dbReference type="Pfam" id="PF00169">
    <property type="entry name" value="PH"/>
    <property type="match status" value="1"/>
</dbReference>
<name>A0AAV0YMR5_VICFA</name>
<evidence type="ECO:0000256" key="4">
    <source>
        <dbReference type="SAM" id="Coils"/>
    </source>
</evidence>
<dbReference type="EMBL" id="OX451736">
    <property type="protein sequence ID" value="CAI8586702.1"/>
    <property type="molecule type" value="Genomic_DNA"/>
</dbReference>
<feature type="compositionally biased region" description="Polar residues" evidence="5">
    <location>
        <begin position="383"/>
        <end position="394"/>
    </location>
</feature>
<proteinExistence type="predicted"/>
<dbReference type="SMART" id="SM00324">
    <property type="entry name" value="RhoGAP"/>
    <property type="match status" value="1"/>
</dbReference>
<feature type="region of interest" description="Disordered" evidence="5">
    <location>
        <begin position="758"/>
        <end position="816"/>
    </location>
</feature>
<feature type="compositionally biased region" description="Basic and acidic residues" evidence="5">
    <location>
        <begin position="402"/>
        <end position="413"/>
    </location>
</feature>
<dbReference type="AlphaFoldDB" id="A0AAV0YMR5"/>
<dbReference type="GO" id="GO:0005737">
    <property type="term" value="C:cytoplasm"/>
    <property type="evidence" value="ECO:0007669"/>
    <property type="project" value="UniProtKB-ARBA"/>
</dbReference>
<dbReference type="SUPFAM" id="SSF50729">
    <property type="entry name" value="PH domain-like"/>
    <property type="match status" value="1"/>
</dbReference>
<evidence type="ECO:0000256" key="2">
    <source>
        <dbReference type="ARBA" id="ARBA00023054"/>
    </source>
</evidence>
<feature type="domain" description="PH" evidence="6">
    <location>
        <begin position="18"/>
        <end position="125"/>
    </location>
</feature>
<evidence type="ECO:0000259" key="7">
    <source>
        <dbReference type="PROSITE" id="PS50238"/>
    </source>
</evidence>
<dbReference type="GO" id="GO:0009920">
    <property type="term" value="P:cell plate formation involved in plant-type cell wall biogenesis"/>
    <property type="evidence" value="ECO:0007669"/>
    <property type="project" value="UniProtKB-ARBA"/>
</dbReference>
<comment type="function">
    <text evidence="3">Acts as a GTPase activator for the Rac-type GTPase by converting it to an inactive GDP-bound state.</text>
</comment>
<dbReference type="PROSITE" id="PS50238">
    <property type="entry name" value="RHOGAP"/>
    <property type="match status" value="1"/>
</dbReference>
<reference evidence="8 9" key="1">
    <citation type="submission" date="2023-01" db="EMBL/GenBank/DDBJ databases">
        <authorList>
            <person name="Kreplak J."/>
        </authorList>
    </citation>
    <scope>NUCLEOTIDE SEQUENCE [LARGE SCALE GENOMIC DNA]</scope>
</reference>
<sequence length="872" mass="96121">MSASLAAFERPRPGASNTVFKSGPLFISSKGIGWKSWKKRWFILTRTSLVFFKNDPSALPQRGGEVNLTLGGIDLNNSGSVVVREDKKLLTVLFPDGRDGRAFTLKAETSEDLFEWKTALEQALAQAPSAALVMGHNGIFRNETTDSIEGSFNQWRDKRPVKSLVVGRPILLALEDIDGGPSFLEKALRFLEKYGTKVEGILRQAADVEEVDRRVQEYEQGKVEFDAVEDAHVVGDCVKHVLRELPSSPVPASCCTALLEAYKIDRKEARINAMRCAILETFPEPNRRLLQRILKMMHTIASHSNENRMTASAVAACMAPLLLRPLLAGECELEDEFDGSGDSSAQLLAAANAANNAQAIITTLLEEYENVFDEENIQRCSISADSRVENSGTEDSTDDDNIDNKENGYHDAENENDQETDDDADRVHSGKLSESSGYAGSDLYDYKQAYGGDDSDVGSSTSNHAKAGNSNRIAVPDIHLSEDKSKQRKGNENSIDEKDVPIVLPSTESYRSMGEILSSMDPGNHLPVPGIEPGSGKQTGKASSGTSFSSKRSTFWGRSNPRKSPSVESVDSSGEEELAIQRLEIAKNDLQHRIAKEARGNAILQASLERRKQALHERRLALEQDVSRLQEQLQAERDLRAALEVGLSMSSGQISNSRGMDSKTKAELEEIALAEADVARLKQKVAELHHQLSQQRQHHYGSLTDVGGDRYQHAQNLPQPRFLQQDFDSTLAYCNHERKQRTEESVLGNDWRNIKGQVLASGNGTRQPSRKPFIDSSPSDSKSTEASTSMSIDELGVVDSGSVPSTSRAAEVTDYGRHPSVASSTLVELTTRLDFFKERRSQLMEQLHNLDLNYGSTTSQDMVYKPTSPSWS</sequence>
<dbReference type="Gene3D" id="2.30.29.30">
    <property type="entry name" value="Pleckstrin-homology domain (PH domain)/Phosphotyrosine-binding domain (PTB)"/>
    <property type="match status" value="1"/>
</dbReference>
<dbReference type="SMART" id="SM00233">
    <property type="entry name" value="PH"/>
    <property type="match status" value="1"/>
</dbReference>
<feature type="coiled-coil region" evidence="4">
    <location>
        <begin position="826"/>
        <end position="853"/>
    </location>
</feature>
<dbReference type="Pfam" id="PF14389">
    <property type="entry name" value="Lzipper-MIP1"/>
    <property type="match status" value="1"/>
</dbReference>
<dbReference type="CDD" id="cd00159">
    <property type="entry name" value="RhoGAP"/>
    <property type="match status" value="1"/>
</dbReference>
<dbReference type="Pfam" id="PF00620">
    <property type="entry name" value="RhoGAP"/>
    <property type="match status" value="1"/>
</dbReference>
<dbReference type="GO" id="GO:0007165">
    <property type="term" value="P:signal transduction"/>
    <property type="evidence" value="ECO:0007669"/>
    <property type="project" value="InterPro"/>
</dbReference>
<evidence type="ECO:0000313" key="8">
    <source>
        <dbReference type="EMBL" id="CAI8586702.1"/>
    </source>
</evidence>
<dbReference type="InterPro" id="IPR011993">
    <property type="entry name" value="PH-like_dom_sf"/>
</dbReference>
<dbReference type="PANTHER" id="PTHR46265:SF2">
    <property type="entry name" value="RHO GTPASE-ACTIVATING PROTEIN 7"/>
    <property type="match status" value="1"/>
</dbReference>
<dbReference type="InterPro" id="IPR000198">
    <property type="entry name" value="RhoGAP_dom"/>
</dbReference>